<dbReference type="Proteomes" id="UP000019141">
    <property type="component" value="Unassembled WGS sequence"/>
</dbReference>
<sequence>MPLTVHTIIPTDTDLKAKEFYEKLFPEWNFHFQGPNEFWEITDKGTEPKDNRLFVAMIAGGQAPAQPMNYYAVENIDERLQLCEQLGGTIVTPKTATPGVGWFAGCKDVIGQHFGFWEDDRDAE</sequence>
<dbReference type="Gene3D" id="3.10.180.10">
    <property type="entry name" value="2,3-Dihydroxybiphenyl 1,2-Dioxygenase, domain 1"/>
    <property type="match status" value="1"/>
</dbReference>
<keyword evidence="2" id="KW-1185">Reference proteome</keyword>
<dbReference type="InterPro" id="IPR029068">
    <property type="entry name" value="Glyas_Bleomycin-R_OHBP_Dase"/>
</dbReference>
<evidence type="ECO:0000313" key="1">
    <source>
        <dbReference type="EMBL" id="ETW97598.1"/>
    </source>
</evidence>
<dbReference type="EMBL" id="AZHW01000643">
    <property type="protein sequence ID" value="ETW97598.1"/>
    <property type="molecule type" value="Genomic_DNA"/>
</dbReference>
<dbReference type="SUPFAM" id="SSF54593">
    <property type="entry name" value="Glyoxalase/Bleomycin resistance protein/Dihydroxybiphenyl dioxygenase"/>
    <property type="match status" value="1"/>
</dbReference>
<organism evidence="1 2">
    <name type="scientific">Entotheonella factor</name>
    <dbReference type="NCBI Taxonomy" id="1429438"/>
    <lineage>
        <taxon>Bacteria</taxon>
        <taxon>Pseudomonadati</taxon>
        <taxon>Nitrospinota/Tectimicrobiota group</taxon>
        <taxon>Candidatus Tectimicrobiota</taxon>
        <taxon>Candidatus Entotheonellia</taxon>
        <taxon>Candidatus Entotheonellales</taxon>
        <taxon>Candidatus Entotheonellaceae</taxon>
        <taxon>Candidatus Entotheonella</taxon>
    </lineage>
</organism>
<dbReference type="HOGENOM" id="CLU_127592_3_0_7"/>
<gene>
    <name evidence="1" type="ORF">ETSY1_21985</name>
</gene>
<proteinExistence type="predicted"/>
<evidence type="ECO:0000313" key="2">
    <source>
        <dbReference type="Proteomes" id="UP000019141"/>
    </source>
</evidence>
<accession>W4LHK9</accession>
<comment type="caution">
    <text evidence="1">The sequence shown here is derived from an EMBL/GenBank/DDBJ whole genome shotgun (WGS) entry which is preliminary data.</text>
</comment>
<dbReference type="AlphaFoldDB" id="W4LHK9"/>
<protein>
    <recommendedName>
        <fullName evidence="3">VOC domain-containing protein</fullName>
    </recommendedName>
</protein>
<evidence type="ECO:0008006" key="3">
    <source>
        <dbReference type="Google" id="ProtNLM"/>
    </source>
</evidence>
<name>W4LHK9_ENTF1</name>
<reference evidence="1 2" key="1">
    <citation type="journal article" date="2014" name="Nature">
        <title>An environmental bacterial taxon with a large and distinct metabolic repertoire.</title>
        <authorList>
            <person name="Wilson M.C."/>
            <person name="Mori T."/>
            <person name="Ruckert C."/>
            <person name="Uria A.R."/>
            <person name="Helf M.J."/>
            <person name="Takada K."/>
            <person name="Gernert C."/>
            <person name="Steffens U.A."/>
            <person name="Heycke N."/>
            <person name="Schmitt S."/>
            <person name="Rinke C."/>
            <person name="Helfrich E.J."/>
            <person name="Brachmann A.O."/>
            <person name="Gurgui C."/>
            <person name="Wakimoto T."/>
            <person name="Kracht M."/>
            <person name="Crusemann M."/>
            <person name="Hentschel U."/>
            <person name="Abe I."/>
            <person name="Matsunaga S."/>
            <person name="Kalinowski J."/>
            <person name="Takeyama H."/>
            <person name="Piel J."/>
        </authorList>
    </citation>
    <scope>NUCLEOTIDE SEQUENCE [LARGE SCALE GENOMIC DNA]</scope>
    <source>
        <strain evidence="2">TSY1</strain>
    </source>
</reference>